<keyword evidence="5" id="KW-0808">Transferase</keyword>
<dbReference type="InterPro" id="IPR003661">
    <property type="entry name" value="HisK_dim/P_dom"/>
</dbReference>
<dbReference type="Gene3D" id="3.30.565.10">
    <property type="entry name" value="Histidine kinase-like ATPase, C-terminal domain"/>
    <property type="match status" value="1"/>
</dbReference>
<dbReference type="InterPro" id="IPR004358">
    <property type="entry name" value="Sig_transdc_His_kin-like_C"/>
</dbReference>
<dbReference type="InterPro" id="IPR036097">
    <property type="entry name" value="HisK_dim/P_sf"/>
</dbReference>
<evidence type="ECO:0000256" key="9">
    <source>
        <dbReference type="ARBA" id="ARBA00023012"/>
    </source>
</evidence>
<keyword evidence="9" id="KW-0902">Two-component regulatory system</keyword>
<feature type="domain" description="HAMP" evidence="13">
    <location>
        <begin position="180"/>
        <end position="233"/>
    </location>
</feature>
<dbReference type="PRINTS" id="PR00344">
    <property type="entry name" value="BCTRLSENSOR"/>
</dbReference>
<dbReference type="SMART" id="SM00388">
    <property type="entry name" value="HisKA"/>
    <property type="match status" value="1"/>
</dbReference>
<evidence type="ECO:0000256" key="5">
    <source>
        <dbReference type="ARBA" id="ARBA00022679"/>
    </source>
</evidence>
<evidence type="ECO:0000259" key="12">
    <source>
        <dbReference type="PROSITE" id="PS50109"/>
    </source>
</evidence>
<evidence type="ECO:0000256" key="3">
    <source>
        <dbReference type="ARBA" id="ARBA00012438"/>
    </source>
</evidence>
<dbReference type="Pfam" id="PF02518">
    <property type="entry name" value="HATPase_c"/>
    <property type="match status" value="1"/>
</dbReference>
<evidence type="ECO:0000256" key="6">
    <source>
        <dbReference type="ARBA" id="ARBA00022692"/>
    </source>
</evidence>
<dbReference type="SUPFAM" id="SSF47384">
    <property type="entry name" value="Homodimeric domain of signal transducing histidine kinase"/>
    <property type="match status" value="1"/>
</dbReference>
<evidence type="ECO:0000259" key="13">
    <source>
        <dbReference type="PROSITE" id="PS50885"/>
    </source>
</evidence>
<dbReference type="CDD" id="cd00082">
    <property type="entry name" value="HisKA"/>
    <property type="match status" value="1"/>
</dbReference>
<dbReference type="Gene3D" id="1.10.287.130">
    <property type="match status" value="1"/>
</dbReference>
<proteinExistence type="predicted"/>
<dbReference type="EC" id="2.7.13.3" evidence="3"/>
<feature type="domain" description="Histidine kinase" evidence="12">
    <location>
        <begin position="241"/>
        <end position="458"/>
    </location>
</feature>
<name>A0ABS9KXH8_9BACT</name>
<sequence>MPVRYRIILLFTLVVFFILGIVCGSIYYFTSTSRSKMMRSRLTNRAITTSRLLRQSEVFDRHLVRRIDSSMSISLKSKAVQAYNEENKRVYSYMDRWQDSIHSTNELLNEAREKGSVYFREGDKEGVAYYTAMPGNDLVIISAAVDEDGKRNLSSLKQLLITSFILGILISFAGGYIFSARLLRPVKKITEEVTDIYAYNLARRIQEGNTKDEWYKLSKTLNDLLDRLNQSFEMQRRFISNASHELSTPLTLISSQLEVSLQRTRTDEEYRKVMQDVVNDVHYMNNLVQTLLKFATASGNPGGLNIDLIRIDEVLMRIPASIQKQDTSFSVSLQFNNLPEDEDKLLVFGNEELLFTAFRNIVVNACKYSPDHHAEVVLTVSPDLFTIAVIDKGPGIPDSEVENIFQPFYRMEETRSVGGFGLGLSLASRIMKLHKGEINVESVSNTGTTFVLQLPVAGKL</sequence>
<feature type="transmembrane region" description="Helical" evidence="11">
    <location>
        <begin position="159"/>
        <end position="178"/>
    </location>
</feature>
<evidence type="ECO:0000313" key="14">
    <source>
        <dbReference type="EMBL" id="MCG2617021.1"/>
    </source>
</evidence>
<dbReference type="Pfam" id="PF00512">
    <property type="entry name" value="HisKA"/>
    <property type="match status" value="1"/>
</dbReference>
<dbReference type="SMART" id="SM00387">
    <property type="entry name" value="HATPase_c"/>
    <property type="match status" value="1"/>
</dbReference>
<evidence type="ECO:0000256" key="4">
    <source>
        <dbReference type="ARBA" id="ARBA00022553"/>
    </source>
</evidence>
<feature type="transmembrane region" description="Helical" evidence="11">
    <location>
        <begin position="6"/>
        <end position="29"/>
    </location>
</feature>
<dbReference type="RefSeq" id="WP_237875558.1">
    <property type="nucleotide sequence ID" value="NZ_JAKLTR010000017.1"/>
</dbReference>
<dbReference type="PANTHER" id="PTHR45436">
    <property type="entry name" value="SENSOR HISTIDINE KINASE YKOH"/>
    <property type="match status" value="1"/>
</dbReference>
<keyword evidence="6 11" id="KW-0812">Transmembrane</keyword>
<evidence type="ECO:0000313" key="15">
    <source>
        <dbReference type="Proteomes" id="UP001165367"/>
    </source>
</evidence>
<dbReference type="InterPro" id="IPR003594">
    <property type="entry name" value="HATPase_dom"/>
</dbReference>
<evidence type="ECO:0000256" key="10">
    <source>
        <dbReference type="ARBA" id="ARBA00023136"/>
    </source>
</evidence>
<keyword evidence="7 14" id="KW-0418">Kinase</keyword>
<organism evidence="14 15">
    <name type="scientific">Terrimonas ginsenosidimutans</name>
    <dbReference type="NCBI Taxonomy" id="2908004"/>
    <lineage>
        <taxon>Bacteria</taxon>
        <taxon>Pseudomonadati</taxon>
        <taxon>Bacteroidota</taxon>
        <taxon>Chitinophagia</taxon>
        <taxon>Chitinophagales</taxon>
        <taxon>Chitinophagaceae</taxon>
        <taxon>Terrimonas</taxon>
    </lineage>
</organism>
<dbReference type="Gene3D" id="6.10.340.10">
    <property type="match status" value="1"/>
</dbReference>
<evidence type="ECO:0000256" key="1">
    <source>
        <dbReference type="ARBA" id="ARBA00000085"/>
    </source>
</evidence>
<dbReference type="CDD" id="cd00075">
    <property type="entry name" value="HATPase"/>
    <property type="match status" value="1"/>
</dbReference>
<keyword evidence="4" id="KW-0597">Phosphoprotein</keyword>
<comment type="caution">
    <text evidence="14">The sequence shown here is derived from an EMBL/GenBank/DDBJ whole genome shotgun (WGS) entry which is preliminary data.</text>
</comment>
<comment type="catalytic activity">
    <reaction evidence="1">
        <text>ATP + protein L-histidine = ADP + protein N-phospho-L-histidine.</text>
        <dbReference type="EC" id="2.7.13.3"/>
    </reaction>
</comment>
<gene>
    <name evidence="14" type="ORF">LZZ85_22185</name>
</gene>
<dbReference type="PROSITE" id="PS50885">
    <property type="entry name" value="HAMP"/>
    <property type="match status" value="1"/>
</dbReference>
<comment type="subcellular location">
    <subcellularLocation>
        <location evidence="2">Membrane</location>
    </subcellularLocation>
</comment>
<keyword evidence="8 11" id="KW-1133">Transmembrane helix</keyword>
<dbReference type="Proteomes" id="UP001165367">
    <property type="component" value="Unassembled WGS sequence"/>
</dbReference>
<keyword evidence="10 11" id="KW-0472">Membrane</keyword>
<dbReference type="SUPFAM" id="SSF55874">
    <property type="entry name" value="ATPase domain of HSP90 chaperone/DNA topoisomerase II/histidine kinase"/>
    <property type="match status" value="1"/>
</dbReference>
<evidence type="ECO:0000256" key="8">
    <source>
        <dbReference type="ARBA" id="ARBA00022989"/>
    </source>
</evidence>
<dbReference type="InterPro" id="IPR050428">
    <property type="entry name" value="TCS_sensor_his_kinase"/>
</dbReference>
<dbReference type="SMART" id="SM00304">
    <property type="entry name" value="HAMP"/>
    <property type="match status" value="1"/>
</dbReference>
<dbReference type="PANTHER" id="PTHR45436:SF5">
    <property type="entry name" value="SENSOR HISTIDINE KINASE TRCS"/>
    <property type="match status" value="1"/>
</dbReference>
<evidence type="ECO:0000256" key="11">
    <source>
        <dbReference type="SAM" id="Phobius"/>
    </source>
</evidence>
<dbReference type="InterPro" id="IPR036890">
    <property type="entry name" value="HATPase_C_sf"/>
</dbReference>
<dbReference type="InterPro" id="IPR005467">
    <property type="entry name" value="His_kinase_dom"/>
</dbReference>
<protein>
    <recommendedName>
        <fullName evidence="3">histidine kinase</fullName>
        <ecNumber evidence="3">2.7.13.3</ecNumber>
    </recommendedName>
</protein>
<dbReference type="PROSITE" id="PS50109">
    <property type="entry name" value="HIS_KIN"/>
    <property type="match status" value="1"/>
</dbReference>
<keyword evidence="15" id="KW-1185">Reference proteome</keyword>
<reference evidence="14" key="1">
    <citation type="submission" date="2022-01" db="EMBL/GenBank/DDBJ databases">
        <authorList>
            <person name="Jo J.-H."/>
            <person name="Im W.-T."/>
        </authorList>
    </citation>
    <scope>NUCLEOTIDE SEQUENCE</scope>
    <source>
        <strain evidence="14">NA20</strain>
    </source>
</reference>
<evidence type="ECO:0000256" key="7">
    <source>
        <dbReference type="ARBA" id="ARBA00022777"/>
    </source>
</evidence>
<dbReference type="GO" id="GO:0016301">
    <property type="term" value="F:kinase activity"/>
    <property type="evidence" value="ECO:0007669"/>
    <property type="project" value="UniProtKB-KW"/>
</dbReference>
<evidence type="ECO:0000256" key="2">
    <source>
        <dbReference type="ARBA" id="ARBA00004370"/>
    </source>
</evidence>
<accession>A0ABS9KXH8</accession>
<dbReference type="InterPro" id="IPR003660">
    <property type="entry name" value="HAMP_dom"/>
</dbReference>
<dbReference type="EMBL" id="JAKLTR010000017">
    <property type="protein sequence ID" value="MCG2617021.1"/>
    <property type="molecule type" value="Genomic_DNA"/>
</dbReference>